<organism evidence="6 7">
    <name type="scientific">Undibacterium hunanense</name>
    <dbReference type="NCBI Taxonomy" id="2762292"/>
    <lineage>
        <taxon>Bacteria</taxon>
        <taxon>Pseudomonadati</taxon>
        <taxon>Pseudomonadota</taxon>
        <taxon>Betaproteobacteria</taxon>
        <taxon>Burkholderiales</taxon>
        <taxon>Oxalobacteraceae</taxon>
        <taxon>Undibacterium</taxon>
    </lineage>
</organism>
<dbReference type="PROSITE" id="PS50850">
    <property type="entry name" value="MFS"/>
    <property type="match status" value="1"/>
</dbReference>
<dbReference type="RefSeq" id="WP_186947599.1">
    <property type="nucleotide sequence ID" value="NZ_JACOGF010000005.1"/>
</dbReference>
<feature type="transmembrane region" description="Helical" evidence="4">
    <location>
        <begin position="92"/>
        <end position="114"/>
    </location>
</feature>
<dbReference type="SUPFAM" id="SSF103473">
    <property type="entry name" value="MFS general substrate transporter"/>
    <property type="match status" value="1"/>
</dbReference>
<accession>A0ABR6ZR34</accession>
<feature type="transmembrane region" description="Helical" evidence="4">
    <location>
        <begin position="21"/>
        <end position="42"/>
    </location>
</feature>
<feature type="transmembrane region" description="Helical" evidence="4">
    <location>
        <begin position="120"/>
        <end position="143"/>
    </location>
</feature>
<evidence type="ECO:0000313" key="7">
    <source>
        <dbReference type="Proteomes" id="UP000650424"/>
    </source>
</evidence>
<evidence type="ECO:0000256" key="2">
    <source>
        <dbReference type="ARBA" id="ARBA00022989"/>
    </source>
</evidence>
<gene>
    <name evidence="6" type="ORF">H8L32_12770</name>
</gene>
<sequence>MGTFDGLKMALSKDGAVAAPGYSRWLVAAAALLIHFPLGQAYGFSVFNAPLVKVLGSSLTSVGWIFSVAIIFLGLSAAVFGKWVERVGPRKAMLASALCFFSGFLVSALGVLMGSLPVVILGYGVIGGTGLGIGYISPVSTLIKWFPDRRGMATGLAIMGFGGGALVGSPLAVNLMKYFSEGSQYGGIPATFVTMAVLYLGFQLSAAWIARIPFAGYQPRGWVPGKVDAAHIASNGAGDFPVSEAIRQPQFWLLWGILLLNVSAGIGILGQASLMAQKMVGISAAAAAGFVGLLSLCNMAGRFIWSSFSDRIGRKWAYAMYSGVGALAYWAIPGAAASGNMLLFVALFALVMSFYGAGFATIPAYLADMFGKKEVGAIHGRLLTAWSMAGVIGPLVVNAGRDYLVKTEGLADAAAYSTVVYVLGGLLVAEFVLNLFVKEPRSSAIPANTSIPGMLSPQTSSK</sequence>
<evidence type="ECO:0000256" key="3">
    <source>
        <dbReference type="ARBA" id="ARBA00023136"/>
    </source>
</evidence>
<proteinExistence type="predicted"/>
<feature type="transmembrane region" description="Helical" evidence="4">
    <location>
        <begin position="155"/>
        <end position="176"/>
    </location>
</feature>
<dbReference type="Gene3D" id="1.20.1250.20">
    <property type="entry name" value="MFS general substrate transporter like domains"/>
    <property type="match status" value="2"/>
</dbReference>
<comment type="caution">
    <text evidence="6">The sequence shown here is derived from an EMBL/GenBank/DDBJ whole genome shotgun (WGS) entry which is preliminary data.</text>
</comment>
<keyword evidence="7" id="KW-1185">Reference proteome</keyword>
<name>A0ABR6ZR34_9BURK</name>
<evidence type="ECO:0000256" key="4">
    <source>
        <dbReference type="SAM" id="Phobius"/>
    </source>
</evidence>
<protein>
    <submittedName>
        <fullName evidence="6">OFA family MFS transporter</fullName>
    </submittedName>
</protein>
<feature type="transmembrane region" description="Helical" evidence="4">
    <location>
        <begin position="280"/>
        <end position="304"/>
    </location>
</feature>
<dbReference type="CDD" id="cd17353">
    <property type="entry name" value="MFS_OFA_like"/>
    <property type="match status" value="1"/>
</dbReference>
<reference evidence="6 7" key="1">
    <citation type="submission" date="2020-08" db="EMBL/GenBank/DDBJ databases">
        <title>Novel species isolated from subtropical streams in China.</title>
        <authorList>
            <person name="Lu H."/>
        </authorList>
    </citation>
    <scope>NUCLEOTIDE SEQUENCE [LARGE SCALE GENOMIC DNA]</scope>
    <source>
        <strain evidence="6 7">CY18W</strain>
    </source>
</reference>
<evidence type="ECO:0000313" key="6">
    <source>
        <dbReference type="EMBL" id="MBC3918357.1"/>
    </source>
</evidence>
<dbReference type="PANTHER" id="PTHR11360:SF317">
    <property type="entry name" value="MAJOR FACILITATOR SUPERFAMILY (MFS) PROFILE DOMAIN-CONTAINING PROTEIN-RELATED"/>
    <property type="match status" value="1"/>
</dbReference>
<dbReference type="Proteomes" id="UP000650424">
    <property type="component" value="Unassembled WGS sequence"/>
</dbReference>
<feature type="transmembrane region" description="Helical" evidence="4">
    <location>
        <begin position="62"/>
        <end position="80"/>
    </location>
</feature>
<dbReference type="InterPro" id="IPR011701">
    <property type="entry name" value="MFS"/>
</dbReference>
<dbReference type="InterPro" id="IPR050327">
    <property type="entry name" value="Proton-linked_MCT"/>
</dbReference>
<feature type="transmembrane region" description="Helical" evidence="4">
    <location>
        <begin position="188"/>
        <end position="210"/>
    </location>
</feature>
<evidence type="ECO:0000259" key="5">
    <source>
        <dbReference type="PROSITE" id="PS50850"/>
    </source>
</evidence>
<evidence type="ECO:0000256" key="1">
    <source>
        <dbReference type="ARBA" id="ARBA00022692"/>
    </source>
</evidence>
<feature type="transmembrane region" description="Helical" evidence="4">
    <location>
        <begin position="419"/>
        <end position="437"/>
    </location>
</feature>
<keyword evidence="1 4" id="KW-0812">Transmembrane</keyword>
<feature type="transmembrane region" description="Helical" evidence="4">
    <location>
        <begin position="316"/>
        <end position="336"/>
    </location>
</feature>
<dbReference type="Pfam" id="PF07690">
    <property type="entry name" value="MFS_1"/>
    <property type="match status" value="1"/>
</dbReference>
<keyword evidence="3 4" id="KW-0472">Membrane</keyword>
<dbReference type="PANTHER" id="PTHR11360">
    <property type="entry name" value="MONOCARBOXYLATE TRANSPORTER"/>
    <property type="match status" value="1"/>
</dbReference>
<dbReference type="EMBL" id="JACOGF010000005">
    <property type="protein sequence ID" value="MBC3918357.1"/>
    <property type="molecule type" value="Genomic_DNA"/>
</dbReference>
<feature type="transmembrane region" description="Helical" evidence="4">
    <location>
        <begin position="378"/>
        <end position="399"/>
    </location>
</feature>
<dbReference type="InterPro" id="IPR036259">
    <property type="entry name" value="MFS_trans_sf"/>
</dbReference>
<feature type="domain" description="Major facilitator superfamily (MFS) profile" evidence="5">
    <location>
        <begin position="23"/>
        <end position="442"/>
    </location>
</feature>
<feature type="transmembrane region" description="Helical" evidence="4">
    <location>
        <begin position="252"/>
        <end position="274"/>
    </location>
</feature>
<keyword evidence="2 4" id="KW-1133">Transmembrane helix</keyword>
<feature type="transmembrane region" description="Helical" evidence="4">
    <location>
        <begin position="342"/>
        <end position="366"/>
    </location>
</feature>
<dbReference type="InterPro" id="IPR020846">
    <property type="entry name" value="MFS_dom"/>
</dbReference>